<sequence>MEPDGGFVIEFQVDFSIVQREAHGFGNRFPDVSVGGERNRILFCGDHNRGHLVLLNFKSDFFQFQTIGFPCIHFSGSDVEGKVLKMSRLFGKTRRILGALVIAVTEGILFETETVFSNSSPEKSIPDVILFVGNRHGGDGDRLTA</sequence>
<proteinExistence type="predicted"/>
<protein>
    <submittedName>
        <fullName evidence="1">Uncharacterized protein</fullName>
    </submittedName>
</protein>
<accession>A0A645JZW7</accession>
<reference evidence="1" key="1">
    <citation type="submission" date="2019-08" db="EMBL/GenBank/DDBJ databases">
        <authorList>
            <person name="Kucharzyk K."/>
            <person name="Murdoch R.W."/>
            <person name="Higgins S."/>
            <person name="Loffler F."/>
        </authorList>
    </citation>
    <scope>NUCLEOTIDE SEQUENCE</scope>
</reference>
<dbReference type="AlphaFoldDB" id="A0A645JZW7"/>
<comment type="caution">
    <text evidence="1">The sequence shown here is derived from an EMBL/GenBank/DDBJ whole genome shotgun (WGS) entry which is preliminary data.</text>
</comment>
<dbReference type="EMBL" id="VSSQ01146449">
    <property type="protein sequence ID" value="MPN64894.1"/>
    <property type="molecule type" value="Genomic_DNA"/>
</dbReference>
<name>A0A645JZW7_9ZZZZ</name>
<organism evidence="1">
    <name type="scientific">bioreactor metagenome</name>
    <dbReference type="NCBI Taxonomy" id="1076179"/>
    <lineage>
        <taxon>unclassified sequences</taxon>
        <taxon>metagenomes</taxon>
        <taxon>ecological metagenomes</taxon>
    </lineage>
</organism>
<gene>
    <name evidence="1" type="ORF">SDC9_212672</name>
</gene>
<evidence type="ECO:0000313" key="1">
    <source>
        <dbReference type="EMBL" id="MPN64894.1"/>
    </source>
</evidence>